<reference evidence="1" key="1">
    <citation type="journal article" date="2023" name="Science">
        <title>Genome structures resolve the early diversification of teleost fishes.</title>
        <authorList>
            <person name="Parey E."/>
            <person name="Louis A."/>
            <person name="Montfort J."/>
            <person name="Bouchez O."/>
            <person name="Roques C."/>
            <person name="Iampietro C."/>
            <person name="Lluch J."/>
            <person name="Castinel A."/>
            <person name="Donnadieu C."/>
            <person name="Desvignes T."/>
            <person name="Floi Bucao C."/>
            <person name="Jouanno E."/>
            <person name="Wen M."/>
            <person name="Mejri S."/>
            <person name="Dirks R."/>
            <person name="Jansen H."/>
            <person name="Henkel C."/>
            <person name="Chen W.J."/>
            <person name="Zahm M."/>
            <person name="Cabau C."/>
            <person name="Klopp C."/>
            <person name="Thompson A.W."/>
            <person name="Robinson-Rechavi M."/>
            <person name="Braasch I."/>
            <person name="Lecointre G."/>
            <person name="Bobe J."/>
            <person name="Postlethwait J.H."/>
            <person name="Berthelot C."/>
            <person name="Roest Crollius H."/>
            <person name="Guiguen Y."/>
        </authorList>
    </citation>
    <scope>NUCLEOTIDE SEQUENCE</scope>
    <source>
        <strain evidence="1">WJC10195</strain>
    </source>
</reference>
<sequence length="100" mass="10907">MTRTVVSAECLSTAAALTVRCQVMTAHWFGASAPIVSICTAYSSGSTPSRCSSSAQCVARNGSSKSDNHLSQRLFESWGFTKNMKHYCIFMLFTCLLYCT</sequence>
<gene>
    <name evidence="1" type="ORF">SKAU_G00397270</name>
</gene>
<keyword evidence="2" id="KW-1185">Reference proteome</keyword>
<accession>A0A9Q1E8C2</accession>
<organism evidence="1 2">
    <name type="scientific">Synaphobranchus kaupii</name>
    <name type="common">Kaup's arrowtooth eel</name>
    <dbReference type="NCBI Taxonomy" id="118154"/>
    <lineage>
        <taxon>Eukaryota</taxon>
        <taxon>Metazoa</taxon>
        <taxon>Chordata</taxon>
        <taxon>Craniata</taxon>
        <taxon>Vertebrata</taxon>
        <taxon>Euteleostomi</taxon>
        <taxon>Actinopterygii</taxon>
        <taxon>Neopterygii</taxon>
        <taxon>Teleostei</taxon>
        <taxon>Anguilliformes</taxon>
        <taxon>Synaphobranchidae</taxon>
        <taxon>Synaphobranchus</taxon>
    </lineage>
</organism>
<name>A0A9Q1E8C2_SYNKA</name>
<dbReference type="Proteomes" id="UP001152622">
    <property type="component" value="Chromosome 21"/>
</dbReference>
<evidence type="ECO:0000313" key="2">
    <source>
        <dbReference type="Proteomes" id="UP001152622"/>
    </source>
</evidence>
<comment type="caution">
    <text evidence="1">The sequence shown here is derived from an EMBL/GenBank/DDBJ whole genome shotgun (WGS) entry which is preliminary data.</text>
</comment>
<dbReference type="AlphaFoldDB" id="A0A9Q1E8C2"/>
<proteinExistence type="predicted"/>
<evidence type="ECO:0000313" key="1">
    <source>
        <dbReference type="EMBL" id="KAJ8334088.1"/>
    </source>
</evidence>
<dbReference type="EMBL" id="JAINUF010000021">
    <property type="protein sequence ID" value="KAJ8334088.1"/>
    <property type="molecule type" value="Genomic_DNA"/>
</dbReference>
<protein>
    <submittedName>
        <fullName evidence="1">Uncharacterized protein</fullName>
    </submittedName>
</protein>